<dbReference type="RefSeq" id="WP_132123503.1">
    <property type="nucleotide sequence ID" value="NZ_SLWS01000010.1"/>
</dbReference>
<feature type="compositionally biased region" description="Pro residues" evidence="1">
    <location>
        <begin position="1"/>
        <end position="21"/>
    </location>
</feature>
<keyword evidence="4" id="KW-1185">Reference proteome</keyword>
<sequence>MVPSEPPEPSDQQEPPTPDVGPPARRGNRKLTIAIAAAVVVVVGGGVTLIAVASNGSPQEVALRKDTADARAVSEKFAVLFGQARNDGVFALSESDVKALLCTREQDALDQEWQDRQNKEINRPVTPVPNARLQMTVRDVRIHGDNGVATLTGAIADRRTDQDFQLLKEDGQWKVCDVVFRIPKASGTNTLSPSTSDGSTPPSSSSEGTPDTSSTTSSSGIPS</sequence>
<protein>
    <submittedName>
        <fullName evidence="3">Uncharacterized protein</fullName>
    </submittedName>
</protein>
<keyword evidence="2" id="KW-0472">Membrane</keyword>
<dbReference type="AlphaFoldDB" id="A0A4R2J681"/>
<name>A0A4R2J681_9PSEU</name>
<feature type="transmembrane region" description="Helical" evidence="2">
    <location>
        <begin position="31"/>
        <end position="53"/>
    </location>
</feature>
<evidence type="ECO:0000256" key="1">
    <source>
        <dbReference type="SAM" id="MobiDB-lite"/>
    </source>
</evidence>
<feature type="region of interest" description="Disordered" evidence="1">
    <location>
        <begin position="1"/>
        <end position="26"/>
    </location>
</feature>
<dbReference type="Gene3D" id="3.10.450.50">
    <property type="match status" value="1"/>
</dbReference>
<dbReference type="EMBL" id="SLWS01000010">
    <property type="protein sequence ID" value="TCO53527.1"/>
    <property type="molecule type" value="Genomic_DNA"/>
</dbReference>
<keyword evidence="2" id="KW-1133">Transmembrane helix</keyword>
<comment type="caution">
    <text evidence="3">The sequence shown here is derived from an EMBL/GenBank/DDBJ whole genome shotgun (WGS) entry which is preliminary data.</text>
</comment>
<organism evidence="3 4">
    <name type="scientific">Actinocrispum wychmicini</name>
    <dbReference type="NCBI Taxonomy" id="1213861"/>
    <lineage>
        <taxon>Bacteria</taxon>
        <taxon>Bacillati</taxon>
        <taxon>Actinomycetota</taxon>
        <taxon>Actinomycetes</taxon>
        <taxon>Pseudonocardiales</taxon>
        <taxon>Pseudonocardiaceae</taxon>
        <taxon>Actinocrispum</taxon>
    </lineage>
</organism>
<dbReference type="Proteomes" id="UP000295680">
    <property type="component" value="Unassembled WGS sequence"/>
</dbReference>
<feature type="compositionally biased region" description="Low complexity" evidence="1">
    <location>
        <begin position="192"/>
        <end position="223"/>
    </location>
</feature>
<keyword evidence="2" id="KW-0812">Transmembrane</keyword>
<evidence type="ECO:0000256" key="2">
    <source>
        <dbReference type="SAM" id="Phobius"/>
    </source>
</evidence>
<reference evidence="3 4" key="1">
    <citation type="submission" date="2019-03" db="EMBL/GenBank/DDBJ databases">
        <title>Genomic Encyclopedia of Type Strains, Phase IV (KMG-IV): sequencing the most valuable type-strain genomes for metagenomic binning, comparative biology and taxonomic classification.</title>
        <authorList>
            <person name="Goeker M."/>
        </authorList>
    </citation>
    <scope>NUCLEOTIDE SEQUENCE [LARGE SCALE GENOMIC DNA]</scope>
    <source>
        <strain evidence="3 4">DSM 45934</strain>
    </source>
</reference>
<gene>
    <name evidence="3" type="ORF">EV192_110116</name>
</gene>
<feature type="region of interest" description="Disordered" evidence="1">
    <location>
        <begin position="185"/>
        <end position="223"/>
    </location>
</feature>
<proteinExistence type="predicted"/>
<evidence type="ECO:0000313" key="4">
    <source>
        <dbReference type="Proteomes" id="UP000295680"/>
    </source>
</evidence>
<dbReference type="OrthoDB" id="3688865at2"/>
<evidence type="ECO:0000313" key="3">
    <source>
        <dbReference type="EMBL" id="TCO53527.1"/>
    </source>
</evidence>
<accession>A0A4R2J681</accession>